<dbReference type="InterPro" id="IPR029471">
    <property type="entry name" value="HNH_5"/>
</dbReference>
<dbReference type="PANTHER" id="PTHR33877:SF2">
    <property type="entry name" value="OS07G0170200 PROTEIN"/>
    <property type="match status" value="1"/>
</dbReference>
<dbReference type="Proteomes" id="UP000738431">
    <property type="component" value="Chromosome"/>
</dbReference>
<dbReference type="InterPro" id="IPR003615">
    <property type="entry name" value="HNH_nuc"/>
</dbReference>
<name>A0ABZ1C6X2_9BACT</name>
<dbReference type="InterPro" id="IPR052892">
    <property type="entry name" value="NA-targeting_endonuclease"/>
</dbReference>
<dbReference type="Pfam" id="PF14279">
    <property type="entry name" value="HNH_5"/>
    <property type="match status" value="1"/>
</dbReference>
<dbReference type="EMBL" id="CP139781">
    <property type="protein sequence ID" value="WRQ87477.1"/>
    <property type="molecule type" value="Genomic_DNA"/>
</dbReference>
<dbReference type="RefSeq" id="WP_221030359.1">
    <property type="nucleotide sequence ID" value="NZ_CP139781.1"/>
</dbReference>
<accession>A0ABZ1C6X2</accession>
<keyword evidence="3" id="KW-1185">Reference proteome</keyword>
<proteinExistence type="predicted"/>
<sequence length="205" mass="24099">MDAVLEQPVLVLNRLWQAVNVIGAKRAFGLLARGHAQVVHHATEDFRVFSFMDWMDFSVHNPPLDELDAVHTPSTVVRLPRVILLTVFDKLPRKEIKLTRSNVFQRDKDTCQYCGQVFDREDLNLDHVIPRDRGGKTTWENIVCSCIRCNSRKANRLPHQAHMRLIRKPVRPKWRPVISLVLDNKQRERWKDFLDLAYWNVELEE</sequence>
<dbReference type="Gene3D" id="1.10.30.50">
    <property type="match status" value="1"/>
</dbReference>
<protein>
    <submittedName>
        <fullName evidence="2">HNH endonuclease</fullName>
    </submittedName>
</protein>
<reference evidence="2 3" key="1">
    <citation type="submission" date="2023-12" db="EMBL/GenBank/DDBJ databases">
        <title>Description of an unclassified Opitutus bacterium of Verrucomicrobiota.</title>
        <authorList>
            <person name="Zhang D.-F."/>
        </authorList>
    </citation>
    <scope>NUCLEOTIDE SEQUENCE [LARGE SCALE GENOMIC DNA]</scope>
    <source>
        <strain evidence="2 3">WL0086</strain>
    </source>
</reference>
<evidence type="ECO:0000313" key="2">
    <source>
        <dbReference type="EMBL" id="WRQ87477.1"/>
    </source>
</evidence>
<feature type="domain" description="HNH nuclease" evidence="1">
    <location>
        <begin position="98"/>
        <end position="151"/>
    </location>
</feature>
<keyword evidence="2" id="KW-0378">Hydrolase</keyword>
<gene>
    <name evidence="2" type="ORF">K1X11_021900</name>
</gene>
<dbReference type="PANTHER" id="PTHR33877">
    <property type="entry name" value="SLL1193 PROTEIN"/>
    <property type="match status" value="1"/>
</dbReference>
<evidence type="ECO:0000259" key="1">
    <source>
        <dbReference type="SMART" id="SM00507"/>
    </source>
</evidence>
<keyword evidence="2" id="KW-0540">Nuclease</keyword>
<organism evidence="2 3">
    <name type="scientific">Actomonas aquatica</name>
    <dbReference type="NCBI Taxonomy" id="2866162"/>
    <lineage>
        <taxon>Bacteria</taxon>
        <taxon>Pseudomonadati</taxon>
        <taxon>Verrucomicrobiota</taxon>
        <taxon>Opitutia</taxon>
        <taxon>Opitutales</taxon>
        <taxon>Opitutaceae</taxon>
        <taxon>Actomonas</taxon>
    </lineage>
</organism>
<dbReference type="SMART" id="SM00507">
    <property type="entry name" value="HNHc"/>
    <property type="match status" value="1"/>
</dbReference>
<keyword evidence="2" id="KW-0255">Endonuclease</keyword>
<dbReference type="CDD" id="cd00085">
    <property type="entry name" value="HNHc"/>
    <property type="match status" value="1"/>
</dbReference>
<dbReference type="GO" id="GO:0004519">
    <property type="term" value="F:endonuclease activity"/>
    <property type="evidence" value="ECO:0007669"/>
    <property type="project" value="UniProtKB-KW"/>
</dbReference>
<evidence type="ECO:0000313" key="3">
    <source>
        <dbReference type="Proteomes" id="UP000738431"/>
    </source>
</evidence>